<dbReference type="Proteomes" id="UP000032668">
    <property type="component" value="Unassembled WGS sequence"/>
</dbReference>
<keyword evidence="2" id="KW-1185">Reference proteome</keyword>
<dbReference type="RefSeq" id="WP_048878214.1">
    <property type="nucleotide sequence ID" value="NZ_BANC01000030.1"/>
</dbReference>
<evidence type="ECO:0000313" key="1">
    <source>
        <dbReference type="EMBL" id="GAN79771.1"/>
    </source>
</evidence>
<comment type="caution">
    <text evidence="1">The sequence shown here is derived from an EMBL/GenBank/DDBJ whole genome shotgun (WGS) entry which is preliminary data.</text>
</comment>
<name>A0A0D6PEJ5_9PROT</name>
<accession>A0A0D6PEJ5</accession>
<dbReference type="EMBL" id="BANC01000030">
    <property type="protein sequence ID" value="GAN79771.1"/>
    <property type="molecule type" value="Genomic_DNA"/>
</dbReference>
<sequence>MSFLSAAFALTGALAGAGGGVTLAGVHLTGLSTPEKINFGGAQMVAVHKLPGGDRIVHVLGADEKDIKFSGIFSGAGAVSTALKIDTARKAGIPVALTWPGFHRQVVIAEFDCSYESGGFLLPYSVRCIVVPSPPPAPKPTLLGSLGKDVQKSLGITGIVSSVQGIVKKADALTSPLLADAQGALLSVQGVLPIAGALTGGSAAFLSVQGAINKASSLTGAAASLADGNMSAVIDAASSVGGVIGGSNGATAISALTTAASAAGDLANTLAANGFVKRMAANIQAAI</sequence>
<dbReference type="AlphaFoldDB" id="A0A0D6PEJ5"/>
<proteinExistence type="predicted"/>
<dbReference type="STRING" id="1120923.SAMN02746095_02961"/>
<dbReference type="OrthoDB" id="8258232at2"/>
<organism evidence="1 2">
    <name type="scientific">Acidocella aminolytica 101 = DSM 11237</name>
    <dbReference type="NCBI Taxonomy" id="1120923"/>
    <lineage>
        <taxon>Bacteria</taxon>
        <taxon>Pseudomonadati</taxon>
        <taxon>Pseudomonadota</taxon>
        <taxon>Alphaproteobacteria</taxon>
        <taxon>Acetobacterales</taxon>
        <taxon>Acidocellaceae</taxon>
        <taxon>Acidocella</taxon>
    </lineage>
</organism>
<protein>
    <submittedName>
        <fullName evidence="1">Uncharacterized protein</fullName>
    </submittedName>
</protein>
<evidence type="ECO:0000313" key="2">
    <source>
        <dbReference type="Proteomes" id="UP000032668"/>
    </source>
</evidence>
<reference evidence="1 2" key="1">
    <citation type="submission" date="2012-11" db="EMBL/GenBank/DDBJ databases">
        <title>Whole genome sequence of Acidocella aminolytica 101 = DSM 11237.</title>
        <authorList>
            <person name="Azuma Y."/>
            <person name="Higashiura N."/>
            <person name="Hirakawa H."/>
            <person name="Matsushita K."/>
        </authorList>
    </citation>
    <scope>NUCLEOTIDE SEQUENCE [LARGE SCALE GENOMIC DNA]</scope>
    <source>
        <strain evidence="2">101 / DSM 11237</strain>
    </source>
</reference>
<gene>
    <name evidence="1" type="ORF">Aam_030_004</name>
</gene>